<gene>
    <name evidence="2" type="ORF">Slati_4192900</name>
</gene>
<dbReference type="InterPro" id="IPR026960">
    <property type="entry name" value="RVT-Znf"/>
</dbReference>
<dbReference type="Pfam" id="PF13966">
    <property type="entry name" value="zf-RVT"/>
    <property type="match status" value="1"/>
</dbReference>
<organism evidence="2">
    <name type="scientific">Sesamum latifolium</name>
    <dbReference type="NCBI Taxonomy" id="2727402"/>
    <lineage>
        <taxon>Eukaryota</taxon>
        <taxon>Viridiplantae</taxon>
        <taxon>Streptophyta</taxon>
        <taxon>Embryophyta</taxon>
        <taxon>Tracheophyta</taxon>
        <taxon>Spermatophyta</taxon>
        <taxon>Magnoliopsida</taxon>
        <taxon>eudicotyledons</taxon>
        <taxon>Gunneridae</taxon>
        <taxon>Pentapetalae</taxon>
        <taxon>asterids</taxon>
        <taxon>lamiids</taxon>
        <taxon>Lamiales</taxon>
        <taxon>Pedaliaceae</taxon>
        <taxon>Sesamum</taxon>
    </lineage>
</organism>
<feature type="domain" description="Reverse transcriptase zinc-binding" evidence="1">
    <location>
        <begin position="222"/>
        <end position="294"/>
    </location>
</feature>
<dbReference type="PANTHER" id="PTHR33116">
    <property type="entry name" value="REVERSE TRANSCRIPTASE ZINC-BINDING DOMAIN-CONTAINING PROTEIN-RELATED-RELATED"/>
    <property type="match status" value="1"/>
</dbReference>
<dbReference type="PANTHER" id="PTHR33116:SF86">
    <property type="entry name" value="REVERSE TRANSCRIPTASE DOMAIN-CONTAINING PROTEIN"/>
    <property type="match status" value="1"/>
</dbReference>
<reference evidence="2" key="1">
    <citation type="submission" date="2020-06" db="EMBL/GenBank/DDBJ databases">
        <authorList>
            <person name="Li T."/>
            <person name="Hu X."/>
            <person name="Zhang T."/>
            <person name="Song X."/>
            <person name="Zhang H."/>
            <person name="Dai N."/>
            <person name="Sheng W."/>
            <person name="Hou X."/>
            <person name="Wei L."/>
        </authorList>
    </citation>
    <scope>NUCLEOTIDE SEQUENCE</scope>
    <source>
        <strain evidence="2">KEN1</strain>
        <tissue evidence="2">Leaf</tissue>
    </source>
</reference>
<accession>A0AAW2TA70</accession>
<sequence>MTLVFCQASHEVLQSVGHILIEFEVASGLMVNLEKSSVAFSRNVPKNLKNDLASVLGIRVVTKHERYLGFPALVGRSKREIFQTLKDRVWAKMQSWRCRNLSQAGKATAGPGSSFTWRSILAARELILVGMRWHIETGQGVRIWKDKWIPRPLSFQVVMTPNTLGEDVKVEELFDSEGGWKEELLHFVFLPMDVDIIVGINRAVGIPDSLRWHYEKNGRYLVKSVYCLMTNGAHTQLQSGPIGATLSKSDSWSFIWQAAVPPKIRLFAWRASPDSLPTSSNLQKQGAAKDGICPW</sequence>
<evidence type="ECO:0000259" key="1">
    <source>
        <dbReference type="Pfam" id="PF13966"/>
    </source>
</evidence>
<dbReference type="EMBL" id="JACGWN010000015">
    <property type="protein sequence ID" value="KAL0401630.1"/>
    <property type="molecule type" value="Genomic_DNA"/>
</dbReference>
<dbReference type="AlphaFoldDB" id="A0AAW2TA70"/>
<name>A0AAW2TA70_9LAMI</name>
<protein>
    <recommendedName>
        <fullName evidence="1">Reverse transcriptase zinc-binding domain-containing protein</fullName>
    </recommendedName>
</protein>
<reference evidence="2" key="2">
    <citation type="journal article" date="2024" name="Plant">
        <title>Genomic evolution and insights into agronomic trait innovations of Sesamum species.</title>
        <authorList>
            <person name="Miao H."/>
            <person name="Wang L."/>
            <person name="Qu L."/>
            <person name="Liu H."/>
            <person name="Sun Y."/>
            <person name="Le M."/>
            <person name="Wang Q."/>
            <person name="Wei S."/>
            <person name="Zheng Y."/>
            <person name="Lin W."/>
            <person name="Duan Y."/>
            <person name="Cao H."/>
            <person name="Xiong S."/>
            <person name="Wang X."/>
            <person name="Wei L."/>
            <person name="Li C."/>
            <person name="Ma Q."/>
            <person name="Ju M."/>
            <person name="Zhao R."/>
            <person name="Li G."/>
            <person name="Mu C."/>
            <person name="Tian Q."/>
            <person name="Mei H."/>
            <person name="Zhang T."/>
            <person name="Gao T."/>
            <person name="Zhang H."/>
        </authorList>
    </citation>
    <scope>NUCLEOTIDE SEQUENCE</scope>
    <source>
        <strain evidence="2">KEN1</strain>
    </source>
</reference>
<evidence type="ECO:0000313" key="2">
    <source>
        <dbReference type="EMBL" id="KAL0401630.1"/>
    </source>
</evidence>
<proteinExistence type="predicted"/>
<comment type="caution">
    <text evidence="2">The sequence shown here is derived from an EMBL/GenBank/DDBJ whole genome shotgun (WGS) entry which is preliminary data.</text>
</comment>